<dbReference type="OrthoDB" id="9794935at2"/>
<dbReference type="HOGENOM" id="CLU_067890_1_0_9"/>
<keyword evidence="2" id="KW-1185">Reference proteome</keyword>
<gene>
    <name evidence="1" type="ORF">CLOHYLEM_04489</name>
</gene>
<dbReference type="Proteomes" id="UP000004893">
    <property type="component" value="Unassembled WGS sequence"/>
</dbReference>
<dbReference type="Pfam" id="PF12900">
    <property type="entry name" value="Pyridox_ox_2"/>
    <property type="match status" value="1"/>
</dbReference>
<dbReference type="PANTHER" id="PTHR34071:SF2">
    <property type="entry name" value="FLAVIN-NUCLEOTIDE-BINDING PROTEIN"/>
    <property type="match status" value="1"/>
</dbReference>
<comment type="caution">
    <text evidence="1">The sequence shown here is derived from an EMBL/GenBank/DDBJ whole genome shotgun (WGS) entry which is preliminary data.</text>
</comment>
<dbReference type="AlphaFoldDB" id="C0BXF2"/>
<dbReference type="InterPro" id="IPR024747">
    <property type="entry name" value="Pyridox_Oxase-rel"/>
</dbReference>
<evidence type="ECO:0000313" key="1">
    <source>
        <dbReference type="EMBL" id="EEG75259.1"/>
    </source>
</evidence>
<evidence type="ECO:0000313" key="2">
    <source>
        <dbReference type="Proteomes" id="UP000004893"/>
    </source>
</evidence>
<reference evidence="1" key="2">
    <citation type="submission" date="2013-06" db="EMBL/GenBank/DDBJ databases">
        <title>Draft genome sequence of Clostridium hylemonae (DSM 15053).</title>
        <authorList>
            <person name="Sudarsanam P."/>
            <person name="Ley R."/>
            <person name="Guruge J."/>
            <person name="Turnbaugh P.J."/>
            <person name="Mahowald M."/>
            <person name="Liep D."/>
            <person name="Gordon J."/>
        </authorList>
    </citation>
    <scope>NUCLEOTIDE SEQUENCE</scope>
    <source>
        <strain evidence="1">DSM 15053</strain>
    </source>
</reference>
<accession>C0BXF2</accession>
<dbReference type="InterPro" id="IPR012349">
    <property type="entry name" value="Split_barrel_FMN-bd"/>
</dbReference>
<organism evidence="1 2">
    <name type="scientific">[Clostridium] hylemonae DSM 15053</name>
    <dbReference type="NCBI Taxonomy" id="553973"/>
    <lineage>
        <taxon>Bacteria</taxon>
        <taxon>Bacillati</taxon>
        <taxon>Bacillota</taxon>
        <taxon>Clostridia</taxon>
        <taxon>Lachnospirales</taxon>
        <taxon>Lachnospiraceae</taxon>
    </lineage>
</organism>
<proteinExistence type="predicted"/>
<dbReference type="Gene3D" id="2.30.110.10">
    <property type="entry name" value="Electron Transport, Fmn-binding Protein, Chain A"/>
    <property type="match status" value="1"/>
</dbReference>
<sequence length="161" mass="18205">MTMRRPKREIKDMAEICTVIGECSVCRLGLNDKGNVYIVPMNFGYTCEDRKLTFYLHSAKVGRKIEVLKENPDVCVELDCRHGLMSADKPCGHSYLFASLIGSGKACLEEDADEKRKALQVIMKHQTGRDFTDFDEKWVNAVAVIKVELDAYTCKHHDGSN</sequence>
<protein>
    <recommendedName>
        <fullName evidence="3">Pyridoxamine 5'-phosphate oxidase family protein</fullName>
    </recommendedName>
</protein>
<dbReference type="SUPFAM" id="SSF50475">
    <property type="entry name" value="FMN-binding split barrel"/>
    <property type="match status" value="1"/>
</dbReference>
<reference evidence="1" key="1">
    <citation type="submission" date="2009-02" db="EMBL/GenBank/DDBJ databases">
        <authorList>
            <person name="Fulton L."/>
            <person name="Clifton S."/>
            <person name="Fulton B."/>
            <person name="Xu J."/>
            <person name="Minx P."/>
            <person name="Pepin K.H."/>
            <person name="Johnson M."/>
            <person name="Bhonagiri V."/>
            <person name="Nash W.E."/>
            <person name="Mardis E.R."/>
            <person name="Wilson R.K."/>
        </authorList>
    </citation>
    <scope>NUCLEOTIDE SEQUENCE [LARGE SCALE GENOMIC DNA]</scope>
    <source>
        <strain evidence="1">DSM 15053</strain>
    </source>
</reference>
<evidence type="ECO:0008006" key="3">
    <source>
        <dbReference type="Google" id="ProtNLM"/>
    </source>
</evidence>
<dbReference type="STRING" id="553973.CLOHYLEM_04489"/>
<dbReference type="eggNOG" id="COG3467">
    <property type="taxonomic scope" value="Bacteria"/>
</dbReference>
<name>C0BXF2_9FIRM</name>
<dbReference type="EMBL" id="ABYI02000012">
    <property type="protein sequence ID" value="EEG75259.1"/>
    <property type="molecule type" value="Genomic_DNA"/>
</dbReference>
<dbReference type="PANTHER" id="PTHR34071">
    <property type="entry name" value="5-NITROIMIDAZOLE ANTIBIOTICS RESISTANCE PROTEIN, NIMA-FAMILY-RELATED PROTEIN-RELATED"/>
    <property type="match status" value="1"/>
</dbReference>